<dbReference type="InterPro" id="IPR013556">
    <property type="entry name" value="Flag_M-ring_C"/>
</dbReference>
<dbReference type="GO" id="GO:0009431">
    <property type="term" value="C:bacterial-type flagellum basal body, MS ring"/>
    <property type="evidence" value="ECO:0007669"/>
    <property type="project" value="InterPro"/>
</dbReference>
<dbReference type="Pfam" id="PF01514">
    <property type="entry name" value="YscJ_FliF"/>
    <property type="match status" value="1"/>
</dbReference>
<dbReference type="Gene3D" id="3.30.300.30">
    <property type="match status" value="1"/>
</dbReference>
<dbReference type="Pfam" id="PF08345">
    <property type="entry name" value="YscJ_FliF_C"/>
    <property type="match status" value="1"/>
</dbReference>
<keyword evidence="6 10" id="KW-1133">Transmembrane helix</keyword>
<proteinExistence type="inferred from homology"/>
<evidence type="ECO:0000256" key="4">
    <source>
        <dbReference type="ARBA" id="ARBA00022475"/>
    </source>
</evidence>
<dbReference type="PIRSF" id="PIRSF004862">
    <property type="entry name" value="FliF"/>
    <property type="match status" value="1"/>
</dbReference>
<sequence length="535" mass="59430">MVAKLKDGLEQVKYKWQEASSLVKKAIVLFTISVILVGGFVFYLVTKVNYGVLFSDLSSADAGIISQDLKEKKIPYQLKDNGKTILIPQTEIDEYRIDLAVDNKLPDSTSGFELFDDASIMTTDEDRKIMYQRALTGELQRAILSLEDVEKVKVILVTPDEDLFASSQKDATASIILTLKKELSQPSIQGIIALTTGAVENLKIENVKVVDSNGRILSSTEEEDDLLGGTGANSKYMELKRAYEESLEQKVERLLEPIYGSEMAKVSINVDLDFDSTESTRTTYANPEIRSENIQATGSGEDIERAQTGQVNDNVTNVTGDDNQGNSSFNRIINNELDTEVVTTISAPGMIRRMTSSIVVSANVPADVQTELEALVASAIGFDEERGDSIAVQGIDFNQGVAVEEEETTKEPSAITNNLNQYLLYFVIFSGVFSTLLIGILLFVLFRKRRKEEEDYLVEEALEETPLNVTPSPMFESLEPDKEPVVEESIEQQKHRIASEQAMNQKRKDDAAKEYALENPEVAAELIKSWLKDIK</sequence>
<keyword evidence="8 9" id="KW-0975">Bacterial flagellum</keyword>
<dbReference type="PANTHER" id="PTHR30046:SF0">
    <property type="entry name" value="FLAGELLAR M-RING PROTEIN"/>
    <property type="match status" value="1"/>
</dbReference>
<evidence type="ECO:0000259" key="12">
    <source>
        <dbReference type="Pfam" id="PF08345"/>
    </source>
</evidence>
<keyword evidence="5 10" id="KW-0812">Transmembrane</keyword>
<dbReference type="GO" id="GO:0071973">
    <property type="term" value="P:bacterial-type flagellum-dependent cell motility"/>
    <property type="evidence" value="ECO:0007669"/>
    <property type="project" value="InterPro"/>
</dbReference>
<comment type="function">
    <text evidence="9">The M ring may be actively involved in energy transduction.</text>
</comment>
<gene>
    <name evidence="13" type="primary">fliF</name>
    <name evidence="13" type="ORF">K8V42_10280</name>
</gene>
<dbReference type="NCBIfam" id="TIGR00206">
    <property type="entry name" value="fliF"/>
    <property type="match status" value="1"/>
</dbReference>
<evidence type="ECO:0000256" key="1">
    <source>
        <dbReference type="ARBA" id="ARBA00004117"/>
    </source>
</evidence>
<reference evidence="13" key="1">
    <citation type="journal article" date="2021" name="PeerJ">
        <title>Extensive microbial diversity within the chicken gut microbiome revealed by metagenomics and culture.</title>
        <authorList>
            <person name="Gilroy R."/>
            <person name="Ravi A."/>
            <person name="Getino M."/>
            <person name="Pursley I."/>
            <person name="Horton D.L."/>
            <person name="Alikhan N.F."/>
            <person name="Baker D."/>
            <person name="Gharbi K."/>
            <person name="Hall N."/>
            <person name="Watson M."/>
            <person name="Adriaenssens E.M."/>
            <person name="Foster-Nyarko E."/>
            <person name="Jarju S."/>
            <person name="Secka A."/>
            <person name="Antonio M."/>
            <person name="Oren A."/>
            <person name="Chaudhuri R.R."/>
            <person name="La Ragione R."/>
            <person name="Hildebrand F."/>
            <person name="Pallen M.J."/>
        </authorList>
    </citation>
    <scope>NUCLEOTIDE SEQUENCE</scope>
    <source>
        <strain evidence="13">150</strain>
    </source>
</reference>
<accession>A0A9E3ZYY6</accession>
<keyword evidence="13" id="KW-0966">Cell projection</keyword>
<organism evidence="13 14">
    <name type="scientific">Enterococcus aquimarinus</name>
    <dbReference type="NCBI Taxonomy" id="328396"/>
    <lineage>
        <taxon>Bacteria</taxon>
        <taxon>Bacillati</taxon>
        <taxon>Bacillota</taxon>
        <taxon>Bacilli</taxon>
        <taxon>Lactobacillales</taxon>
        <taxon>Enterococcaceae</taxon>
        <taxon>Enterococcus</taxon>
    </lineage>
</organism>
<dbReference type="AlphaFoldDB" id="A0A9E3ZYY6"/>
<dbReference type="Proteomes" id="UP000813384">
    <property type="component" value="Unassembled WGS sequence"/>
</dbReference>
<keyword evidence="4" id="KW-1003">Cell membrane</keyword>
<dbReference type="InterPro" id="IPR043427">
    <property type="entry name" value="YscJ/FliF"/>
</dbReference>
<evidence type="ECO:0000256" key="9">
    <source>
        <dbReference type="PIRNR" id="PIRNR004862"/>
    </source>
</evidence>
<comment type="subcellular location">
    <subcellularLocation>
        <location evidence="1 9">Bacterial flagellum basal body</location>
    </subcellularLocation>
    <subcellularLocation>
        <location evidence="2">Cell membrane</location>
        <topology evidence="2">Multi-pass membrane protein</topology>
    </subcellularLocation>
</comment>
<evidence type="ECO:0000256" key="7">
    <source>
        <dbReference type="ARBA" id="ARBA00023136"/>
    </source>
</evidence>
<dbReference type="PANTHER" id="PTHR30046">
    <property type="entry name" value="FLAGELLAR M-RING PROTEIN"/>
    <property type="match status" value="1"/>
</dbReference>
<evidence type="ECO:0000256" key="2">
    <source>
        <dbReference type="ARBA" id="ARBA00004651"/>
    </source>
</evidence>
<keyword evidence="13" id="KW-0282">Flagellum</keyword>
<dbReference type="InterPro" id="IPR045851">
    <property type="entry name" value="AMP-bd_C_sf"/>
</dbReference>
<dbReference type="PRINTS" id="PR01009">
    <property type="entry name" value="FLGMRINGFLIF"/>
</dbReference>
<evidence type="ECO:0000259" key="11">
    <source>
        <dbReference type="Pfam" id="PF01514"/>
    </source>
</evidence>
<keyword evidence="7 10" id="KW-0472">Membrane</keyword>
<evidence type="ECO:0000256" key="6">
    <source>
        <dbReference type="ARBA" id="ARBA00022989"/>
    </source>
</evidence>
<feature type="transmembrane region" description="Helical" evidence="10">
    <location>
        <begin position="26"/>
        <end position="45"/>
    </location>
</feature>
<reference evidence="13" key="2">
    <citation type="submission" date="2021-11" db="EMBL/GenBank/DDBJ databases">
        <authorList>
            <person name="Gilroy R."/>
        </authorList>
    </citation>
    <scope>NUCLEOTIDE SEQUENCE</scope>
    <source>
        <strain evidence="13">150</strain>
    </source>
</reference>
<keyword evidence="13" id="KW-0969">Cilium</keyword>
<dbReference type="InterPro" id="IPR000067">
    <property type="entry name" value="FlgMring_FliF"/>
</dbReference>
<dbReference type="EMBL" id="JAJJVO010000149">
    <property type="protein sequence ID" value="MCC9274661.1"/>
    <property type="molecule type" value="Genomic_DNA"/>
</dbReference>
<feature type="domain" description="Flagellar M-ring C-terminal" evidence="12">
    <location>
        <begin position="255"/>
        <end position="397"/>
    </location>
</feature>
<feature type="transmembrane region" description="Helical" evidence="10">
    <location>
        <begin position="422"/>
        <end position="446"/>
    </location>
</feature>
<dbReference type="GO" id="GO:0003774">
    <property type="term" value="F:cytoskeletal motor activity"/>
    <property type="evidence" value="ECO:0007669"/>
    <property type="project" value="InterPro"/>
</dbReference>
<evidence type="ECO:0000313" key="13">
    <source>
        <dbReference type="EMBL" id="MCC9274661.1"/>
    </source>
</evidence>
<evidence type="ECO:0000256" key="3">
    <source>
        <dbReference type="ARBA" id="ARBA00007971"/>
    </source>
</evidence>
<evidence type="ECO:0000256" key="10">
    <source>
        <dbReference type="SAM" id="Phobius"/>
    </source>
</evidence>
<dbReference type="InterPro" id="IPR006182">
    <property type="entry name" value="FliF_N_dom"/>
</dbReference>
<evidence type="ECO:0000256" key="8">
    <source>
        <dbReference type="ARBA" id="ARBA00023143"/>
    </source>
</evidence>
<comment type="caution">
    <text evidence="13">The sequence shown here is derived from an EMBL/GenBank/DDBJ whole genome shotgun (WGS) entry which is preliminary data.</text>
</comment>
<evidence type="ECO:0000313" key="14">
    <source>
        <dbReference type="Proteomes" id="UP000813384"/>
    </source>
</evidence>
<evidence type="ECO:0000256" key="5">
    <source>
        <dbReference type="ARBA" id="ARBA00022692"/>
    </source>
</evidence>
<feature type="domain" description="Flagellar M-ring N-terminal" evidence="11">
    <location>
        <begin position="46"/>
        <end position="218"/>
    </location>
</feature>
<dbReference type="GO" id="GO:0005886">
    <property type="term" value="C:plasma membrane"/>
    <property type="evidence" value="ECO:0007669"/>
    <property type="project" value="UniProtKB-SubCell"/>
</dbReference>
<comment type="similarity">
    <text evidence="3 9">Belongs to the FliF family.</text>
</comment>
<name>A0A9E3ZYY6_9ENTE</name>
<protein>
    <recommendedName>
        <fullName evidence="9">Flagellar M-ring protein</fullName>
    </recommendedName>
</protein>